<dbReference type="InParanoid" id="A0A0C2X298"/>
<dbReference type="HOGENOM" id="CLU_194939_0_0_1"/>
<proteinExistence type="predicted"/>
<protein>
    <submittedName>
        <fullName evidence="1">Uncharacterized protein</fullName>
    </submittedName>
</protein>
<reference evidence="1 2" key="1">
    <citation type="submission" date="2014-04" db="EMBL/GenBank/DDBJ databases">
        <title>Evolutionary Origins and Diversification of the Mycorrhizal Mutualists.</title>
        <authorList>
            <consortium name="DOE Joint Genome Institute"/>
            <consortium name="Mycorrhizal Genomics Consortium"/>
            <person name="Kohler A."/>
            <person name="Kuo A."/>
            <person name="Nagy L.G."/>
            <person name="Floudas D."/>
            <person name="Copeland A."/>
            <person name="Barry K.W."/>
            <person name="Cichocki N."/>
            <person name="Veneault-Fourrey C."/>
            <person name="LaButti K."/>
            <person name="Lindquist E.A."/>
            <person name="Lipzen A."/>
            <person name="Lundell T."/>
            <person name="Morin E."/>
            <person name="Murat C."/>
            <person name="Riley R."/>
            <person name="Ohm R."/>
            <person name="Sun H."/>
            <person name="Tunlid A."/>
            <person name="Henrissat B."/>
            <person name="Grigoriev I.V."/>
            <person name="Hibbett D.S."/>
            <person name="Martin F."/>
        </authorList>
    </citation>
    <scope>NUCLEOTIDE SEQUENCE [LARGE SCALE GENOMIC DNA]</scope>
    <source>
        <strain evidence="1 2">Koide BX008</strain>
    </source>
</reference>
<dbReference type="EMBL" id="KN818266">
    <property type="protein sequence ID" value="KIL62838.1"/>
    <property type="molecule type" value="Genomic_DNA"/>
</dbReference>
<dbReference type="AlphaFoldDB" id="A0A0C2X298"/>
<name>A0A0C2X298_AMAMK</name>
<sequence length="54" mass="6154">MTKDVKNKRVRVISMKKKKVHWRHLSFGVDNHALYSIANASYMLTGNGPQLGRA</sequence>
<dbReference type="Proteomes" id="UP000054549">
    <property type="component" value="Unassembled WGS sequence"/>
</dbReference>
<accession>A0A0C2X298</accession>
<evidence type="ECO:0000313" key="1">
    <source>
        <dbReference type="EMBL" id="KIL62838.1"/>
    </source>
</evidence>
<evidence type="ECO:0000313" key="2">
    <source>
        <dbReference type="Proteomes" id="UP000054549"/>
    </source>
</evidence>
<gene>
    <name evidence="1" type="ORF">M378DRAFT_165299</name>
</gene>
<organism evidence="1 2">
    <name type="scientific">Amanita muscaria (strain Koide BX008)</name>
    <dbReference type="NCBI Taxonomy" id="946122"/>
    <lineage>
        <taxon>Eukaryota</taxon>
        <taxon>Fungi</taxon>
        <taxon>Dikarya</taxon>
        <taxon>Basidiomycota</taxon>
        <taxon>Agaricomycotina</taxon>
        <taxon>Agaricomycetes</taxon>
        <taxon>Agaricomycetidae</taxon>
        <taxon>Agaricales</taxon>
        <taxon>Pluteineae</taxon>
        <taxon>Amanitaceae</taxon>
        <taxon>Amanita</taxon>
    </lineage>
</organism>
<keyword evidence="2" id="KW-1185">Reference proteome</keyword>